<evidence type="ECO:0000313" key="1">
    <source>
        <dbReference type="EMBL" id="TQM34255.1"/>
    </source>
</evidence>
<sequence>MDQAVLIVSIGSFLATAVAAAVAWWQAIASGRLRSEAEAASARASTARDEAVRAQQGAAISLAEANLIAQEALDAQRLSQRPPWGNVERIDDSRYRIPNTSGRTLAVTEVNADTGGNIHVFEAVGVPASIRHGDSVVFFALTGGPTVTTGNAVTIEWHPEGEPEVSTIDTRRF</sequence>
<evidence type="ECO:0000313" key="2">
    <source>
        <dbReference type="Proteomes" id="UP000320235"/>
    </source>
</evidence>
<protein>
    <submittedName>
        <fullName evidence="1">Uncharacterized protein</fullName>
    </submittedName>
</protein>
<name>A0A543FKA5_9MICO</name>
<organism evidence="1 2">
    <name type="scientific">Microbacterium kyungheense</name>
    <dbReference type="NCBI Taxonomy" id="1263636"/>
    <lineage>
        <taxon>Bacteria</taxon>
        <taxon>Bacillati</taxon>
        <taxon>Actinomycetota</taxon>
        <taxon>Actinomycetes</taxon>
        <taxon>Micrococcales</taxon>
        <taxon>Microbacteriaceae</taxon>
        <taxon>Microbacterium</taxon>
    </lineage>
</organism>
<gene>
    <name evidence="1" type="ORF">FB391_0542</name>
</gene>
<dbReference type="AlphaFoldDB" id="A0A543FKA5"/>
<keyword evidence="2" id="KW-1185">Reference proteome</keyword>
<dbReference type="Proteomes" id="UP000320235">
    <property type="component" value="Unassembled WGS sequence"/>
</dbReference>
<reference evidence="1 2" key="1">
    <citation type="submission" date="2019-06" db="EMBL/GenBank/DDBJ databases">
        <title>Sequencing the genomes of 1000 actinobacteria strains.</title>
        <authorList>
            <person name="Klenk H.-P."/>
        </authorList>
    </citation>
    <scope>NUCLEOTIDE SEQUENCE [LARGE SCALE GENOMIC DNA]</scope>
    <source>
        <strain evidence="1 2">DSM 105492</strain>
    </source>
</reference>
<dbReference type="EMBL" id="VFPE01000001">
    <property type="protein sequence ID" value="TQM34255.1"/>
    <property type="molecule type" value="Genomic_DNA"/>
</dbReference>
<proteinExistence type="predicted"/>
<dbReference type="RefSeq" id="WP_141892733.1">
    <property type="nucleotide sequence ID" value="NZ_BAABLH010000001.1"/>
</dbReference>
<comment type="caution">
    <text evidence="1">The sequence shown here is derived from an EMBL/GenBank/DDBJ whole genome shotgun (WGS) entry which is preliminary data.</text>
</comment>
<accession>A0A543FKA5</accession>